<accession>A0A6V8M0M0</accession>
<dbReference type="AlphaFoldDB" id="A0A6V8M0M0"/>
<reference evidence="2 3" key="1">
    <citation type="submission" date="2020-04" db="EMBL/GenBank/DDBJ databases">
        <authorList>
            <consortium name="Desulfovibrio sp. FSS-1 genome sequencing consortium"/>
            <person name="Shimoshige H."/>
            <person name="Kobayashi H."/>
            <person name="Maekawa T."/>
        </authorList>
    </citation>
    <scope>NUCLEOTIDE SEQUENCE [LARGE SCALE GENOMIC DNA]</scope>
    <source>
        <strain evidence="2 3">SIID29052-01</strain>
    </source>
</reference>
<dbReference type="GO" id="GO:0016051">
    <property type="term" value="P:carbohydrate biosynthetic process"/>
    <property type="evidence" value="ECO:0007669"/>
    <property type="project" value="InterPro"/>
</dbReference>
<name>A0A6V8M0M0_9BACT</name>
<evidence type="ECO:0000259" key="1">
    <source>
        <dbReference type="PROSITE" id="PS50844"/>
    </source>
</evidence>
<organism evidence="2 3">
    <name type="scientific">Fundidesulfovibrio magnetotacticus</name>
    <dbReference type="NCBI Taxonomy" id="2730080"/>
    <lineage>
        <taxon>Bacteria</taxon>
        <taxon>Pseudomonadati</taxon>
        <taxon>Thermodesulfobacteriota</taxon>
        <taxon>Desulfovibrionia</taxon>
        <taxon>Desulfovibrionales</taxon>
        <taxon>Desulfovibrionaceae</taxon>
        <taxon>Fundidesulfovibrio</taxon>
    </lineage>
</organism>
<dbReference type="InterPro" id="IPR013132">
    <property type="entry name" value="PseI/NeuA/B-like_N"/>
</dbReference>
<dbReference type="GO" id="GO:0047444">
    <property type="term" value="F:N-acylneuraminate-9-phosphate synthase activity"/>
    <property type="evidence" value="ECO:0007669"/>
    <property type="project" value="TreeGrafter"/>
</dbReference>
<keyword evidence="2" id="KW-0808">Transferase</keyword>
<evidence type="ECO:0000313" key="3">
    <source>
        <dbReference type="Proteomes" id="UP000494245"/>
    </source>
</evidence>
<evidence type="ECO:0000313" key="2">
    <source>
        <dbReference type="EMBL" id="GFK95407.1"/>
    </source>
</evidence>
<dbReference type="InterPro" id="IPR057736">
    <property type="entry name" value="SAF_PseI/NeuA/NeuB"/>
</dbReference>
<dbReference type="Pfam" id="PF08666">
    <property type="entry name" value="SAF"/>
    <property type="match status" value="1"/>
</dbReference>
<sequence length="371" mass="40130">MKTIAPIRLASGAQIGNGSPCFVVAEIGNNHQGDLAIARRMVEEAARAGAGAVKFQKRDMNAMFTDEGLQMPYSGPNSFGRTYGEHRLALEISLDDMAQLKALAESLGMVFFASAWDQVSLAEMEALGVEMLKISSADLVNVPLLRQAGATGLPVILSTGMSSLEEIDHAVAELRRFHDRIVVLHCNSTYPCPDECVALPVMAQLSRRYGLHVGYSGHEQGLGPSVAAAALGARVVERHFTLDRTLRGTDHQASLDPEGFARMVRLIREAEAAMAVTRKEVFESERKAAVKLRKSIVFARDLPAGHTLTESDLTVKCPGHGISPILWDDVLGRALVAPVRHEDLVQWELLGPALRPSGEMLQGGLPLAQSR</sequence>
<dbReference type="InterPro" id="IPR051690">
    <property type="entry name" value="PseI-like"/>
</dbReference>
<dbReference type="CDD" id="cd11615">
    <property type="entry name" value="SAF_NeuB_like"/>
    <property type="match status" value="1"/>
</dbReference>
<protein>
    <submittedName>
        <fullName evidence="2">N,N'-diacetyllegionaminic acid synthase</fullName>
        <ecNumber evidence="2">2.5.1.101</ecNumber>
    </submittedName>
</protein>
<dbReference type="SMART" id="SM00858">
    <property type="entry name" value="SAF"/>
    <property type="match status" value="1"/>
</dbReference>
<dbReference type="Gene3D" id="3.20.20.70">
    <property type="entry name" value="Aldolase class I"/>
    <property type="match status" value="1"/>
</dbReference>
<dbReference type="InterPro" id="IPR013974">
    <property type="entry name" value="SAF"/>
</dbReference>
<dbReference type="EC" id="2.5.1.101" evidence="2"/>
<keyword evidence="3" id="KW-1185">Reference proteome</keyword>
<dbReference type="PANTHER" id="PTHR42966">
    <property type="entry name" value="N-ACETYLNEURAMINATE SYNTHASE"/>
    <property type="match status" value="1"/>
</dbReference>
<dbReference type="PANTHER" id="PTHR42966:SF1">
    <property type="entry name" value="SIALIC ACID SYNTHASE"/>
    <property type="match status" value="1"/>
</dbReference>
<dbReference type="PROSITE" id="PS50844">
    <property type="entry name" value="AFP_LIKE"/>
    <property type="match status" value="1"/>
</dbReference>
<dbReference type="Proteomes" id="UP000494245">
    <property type="component" value="Unassembled WGS sequence"/>
</dbReference>
<dbReference type="InterPro" id="IPR036732">
    <property type="entry name" value="AFP_Neu5c_C_sf"/>
</dbReference>
<dbReference type="EMBL" id="BLTE01000017">
    <property type="protein sequence ID" value="GFK95407.1"/>
    <property type="molecule type" value="Genomic_DNA"/>
</dbReference>
<feature type="domain" description="AFP-like" evidence="1">
    <location>
        <begin position="295"/>
        <end position="353"/>
    </location>
</feature>
<reference evidence="2 3" key="2">
    <citation type="submission" date="2020-05" db="EMBL/GenBank/DDBJ databases">
        <title>Draft genome sequence of Desulfovibrio sp. strainFSS-1.</title>
        <authorList>
            <person name="Shimoshige H."/>
            <person name="Kobayashi H."/>
            <person name="Maekawa T."/>
        </authorList>
    </citation>
    <scope>NUCLEOTIDE SEQUENCE [LARGE SCALE GENOMIC DNA]</scope>
    <source>
        <strain evidence="2 3">SIID29052-01</strain>
    </source>
</reference>
<dbReference type="SUPFAM" id="SSF51569">
    <property type="entry name" value="Aldolase"/>
    <property type="match status" value="1"/>
</dbReference>
<dbReference type="Pfam" id="PF03102">
    <property type="entry name" value="NeuB"/>
    <property type="match status" value="1"/>
</dbReference>
<comment type="caution">
    <text evidence="2">The sequence shown here is derived from an EMBL/GenBank/DDBJ whole genome shotgun (WGS) entry which is preliminary data.</text>
</comment>
<dbReference type="InterPro" id="IPR013785">
    <property type="entry name" value="Aldolase_TIM"/>
</dbReference>
<dbReference type="InterPro" id="IPR006190">
    <property type="entry name" value="SAF_AFP_Neu5Ac"/>
</dbReference>
<proteinExistence type="predicted"/>
<dbReference type="Gene3D" id="3.90.1210.10">
    <property type="entry name" value="Antifreeze-like/N-acetylneuraminic acid synthase C-terminal domain"/>
    <property type="match status" value="1"/>
</dbReference>
<gene>
    <name evidence="2" type="primary">neuB_2</name>
    <name evidence="2" type="ORF">NNJEOMEG_03270</name>
</gene>
<dbReference type="SUPFAM" id="SSF51269">
    <property type="entry name" value="AFP III-like domain"/>
    <property type="match status" value="1"/>
</dbReference>
<dbReference type="RefSeq" id="WP_173086391.1">
    <property type="nucleotide sequence ID" value="NZ_BLTE01000017.1"/>
</dbReference>